<reference evidence="8" key="1">
    <citation type="journal article" date="2015" name="Nature">
        <title>Complex archaea that bridge the gap between prokaryotes and eukaryotes.</title>
        <authorList>
            <person name="Spang A."/>
            <person name="Saw J.H."/>
            <person name="Jorgensen S.L."/>
            <person name="Zaremba-Niedzwiedzka K."/>
            <person name="Martijn J."/>
            <person name="Lind A.E."/>
            <person name="van Eijk R."/>
            <person name="Schleper C."/>
            <person name="Guy L."/>
            <person name="Ettema T.J."/>
        </authorList>
    </citation>
    <scope>NUCLEOTIDE SEQUENCE</scope>
</reference>
<dbReference type="PANTHER" id="PTHR11361:SF34">
    <property type="entry name" value="DNA MISMATCH REPAIR PROTEIN MSH1, MITOCHONDRIAL"/>
    <property type="match status" value="1"/>
</dbReference>
<dbReference type="PANTHER" id="PTHR11361">
    <property type="entry name" value="DNA MISMATCH REPAIR PROTEIN MUTS FAMILY MEMBER"/>
    <property type="match status" value="1"/>
</dbReference>
<dbReference type="NCBIfam" id="TIGR01070">
    <property type="entry name" value="mutS1"/>
    <property type="match status" value="1"/>
</dbReference>
<protein>
    <recommendedName>
        <fullName evidence="7">DNA mismatch repair proteins mutS family domain-containing protein</fullName>
    </recommendedName>
</protein>
<feature type="non-terminal residue" evidence="8">
    <location>
        <position position="1"/>
    </location>
</feature>
<keyword evidence="5" id="KW-0227">DNA damage</keyword>
<dbReference type="AlphaFoldDB" id="A0A0F9THI9"/>
<keyword evidence="3" id="KW-0067">ATP-binding</keyword>
<dbReference type="Pfam" id="PF05190">
    <property type="entry name" value="MutS_IV"/>
    <property type="match status" value="1"/>
</dbReference>
<evidence type="ECO:0000256" key="1">
    <source>
        <dbReference type="ARBA" id="ARBA00006271"/>
    </source>
</evidence>
<dbReference type="SUPFAM" id="SSF52540">
    <property type="entry name" value="P-loop containing nucleoside triphosphate hydrolases"/>
    <property type="match status" value="1"/>
</dbReference>
<dbReference type="InterPro" id="IPR007860">
    <property type="entry name" value="DNA_mmatch_repair_MutS_con_dom"/>
</dbReference>
<sequence length="844" mass="97355">DGNMLKSNDNNYIASLVKEKGGFGIAFADISTGEFLTTEFSSKDNDPLEKLLSIFSQYDPVELIIPSELKRDERLFLHITDLTKAIIKTYDDYVFNFEESYTLITRHFKISNLEGFGLEGSKLAIQSAGGLLAFLKETQRDIIPNIFKINLLHESNNLHLDYITQRNLELVTSLWERGKDSTLFSVFNQTHTPMGARLLKKIILQPLLNREEITRRLNIVQKFKDDIFLRSDLREELSYIGDLERFINRVNYTTRTNARDLINIKNSLENIPKIRILLEKAEIPEISQFLAIINDFKETRSLIEATIKEDSPITVKEGNIIKDGFNEKLDDLRDILNNGMTYILRYEEEQKRRWNLTSGLKVGHNNIMGYYIQITNRALDLISKIPEDYNERATLKNAKRFTTEKLKELEEKIIAAEEKNNDLEYEIFCNIRDTVVKETRKILETTKNIAIIDVLTCFAEIAEKYDYCRPKITEDDKIIIKQGRHPVVEHINISDKFIPNDCYLDTENEHLLIITGPNMAGKSTFLRQIALICIIAQMGSFVPAKSASMGIIDHIFTRIGASDDLARKLSTFMIEMTETAKILNYATPKSLIIIDELGRGTSTSDGQSIAMATLEKLHELKIKTLFSTHYHQLTEIDLPGVKNYHLDIIENSDGSINFVRKLKIGSTDKSYGIHVAKLAGIPDDVIIRAFEILEQIEKRDSFRTTVKENGNNKSTNKIYDKVIDGKKHKLKEFNTELDRLNEILDKKREDLSKKEREIEDKTKLIEELEKLNLKKAKISQKFDSKKKKYVQTNLFGSPIKRDSMLEEKLKKFVDNFIEVDLSSLSKDDLKQKLLEFKNEINKYI</sequence>
<evidence type="ECO:0000313" key="8">
    <source>
        <dbReference type="EMBL" id="KKN40928.1"/>
    </source>
</evidence>
<feature type="domain" description="DNA mismatch repair proteins mutS family" evidence="7">
    <location>
        <begin position="590"/>
        <end position="606"/>
    </location>
</feature>
<dbReference type="PROSITE" id="PS00486">
    <property type="entry name" value="DNA_MISMATCH_REPAIR_2"/>
    <property type="match status" value="1"/>
</dbReference>
<dbReference type="Gene3D" id="3.30.420.110">
    <property type="entry name" value="MutS, connector domain"/>
    <property type="match status" value="1"/>
</dbReference>
<dbReference type="NCBIfam" id="NF003810">
    <property type="entry name" value="PRK05399.1"/>
    <property type="match status" value="1"/>
</dbReference>
<dbReference type="FunFam" id="3.40.50.300:FF:000870">
    <property type="entry name" value="MutS protein homolog 4"/>
    <property type="match status" value="1"/>
</dbReference>
<dbReference type="Pfam" id="PF05192">
    <property type="entry name" value="MutS_III"/>
    <property type="match status" value="1"/>
</dbReference>
<gene>
    <name evidence="8" type="ORF">LCGC14_0728530</name>
</gene>
<dbReference type="SUPFAM" id="SSF48334">
    <property type="entry name" value="DNA repair protein MutS, domain III"/>
    <property type="match status" value="1"/>
</dbReference>
<dbReference type="InterPro" id="IPR036187">
    <property type="entry name" value="DNA_mismatch_repair_MutS_sf"/>
</dbReference>
<proteinExistence type="inferred from homology"/>
<evidence type="ECO:0000256" key="5">
    <source>
        <dbReference type="ARBA" id="ARBA00023204"/>
    </source>
</evidence>
<dbReference type="SMART" id="SM00533">
    <property type="entry name" value="MUTSd"/>
    <property type="match status" value="1"/>
</dbReference>
<dbReference type="InterPro" id="IPR005748">
    <property type="entry name" value="DNA_mismatch_repair_MutS"/>
</dbReference>
<dbReference type="Pfam" id="PF00488">
    <property type="entry name" value="MutS_V"/>
    <property type="match status" value="1"/>
</dbReference>
<dbReference type="InterPro" id="IPR000432">
    <property type="entry name" value="DNA_mismatch_repair_MutS_C"/>
</dbReference>
<keyword evidence="5" id="KW-0234">DNA repair</keyword>
<dbReference type="InterPro" id="IPR007696">
    <property type="entry name" value="DNA_mismatch_repair_MutS_core"/>
</dbReference>
<evidence type="ECO:0000256" key="4">
    <source>
        <dbReference type="ARBA" id="ARBA00023125"/>
    </source>
</evidence>
<dbReference type="InterPro" id="IPR045076">
    <property type="entry name" value="MutS"/>
</dbReference>
<dbReference type="PIRSF" id="PIRSF037677">
    <property type="entry name" value="DNA_mis_repair_Msh6"/>
    <property type="match status" value="1"/>
</dbReference>
<dbReference type="InterPro" id="IPR027417">
    <property type="entry name" value="P-loop_NTPase"/>
</dbReference>
<evidence type="ECO:0000256" key="6">
    <source>
        <dbReference type="SAM" id="Coils"/>
    </source>
</evidence>
<evidence type="ECO:0000259" key="7">
    <source>
        <dbReference type="PROSITE" id="PS00486"/>
    </source>
</evidence>
<accession>A0A0F9THI9</accession>
<feature type="coiled-coil region" evidence="6">
    <location>
        <begin position="723"/>
        <end position="788"/>
    </location>
</feature>
<keyword evidence="4" id="KW-0238">DNA-binding</keyword>
<dbReference type="InterPro" id="IPR036678">
    <property type="entry name" value="MutS_con_dom_sf"/>
</dbReference>
<dbReference type="GO" id="GO:0005524">
    <property type="term" value="F:ATP binding"/>
    <property type="evidence" value="ECO:0007669"/>
    <property type="project" value="UniProtKB-KW"/>
</dbReference>
<dbReference type="GO" id="GO:0005829">
    <property type="term" value="C:cytosol"/>
    <property type="evidence" value="ECO:0007669"/>
    <property type="project" value="TreeGrafter"/>
</dbReference>
<dbReference type="InterPro" id="IPR007861">
    <property type="entry name" value="DNA_mismatch_repair_MutS_clamp"/>
</dbReference>
<evidence type="ECO:0000256" key="2">
    <source>
        <dbReference type="ARBA" id="ARBA00022741"/>
    </source>
</evidence>
<dbReference type="GO" id="GO:0140664">
    <property type="term" value="F:ATP-dependent DNA damage sensor activity"/>
    <property type="evidence" value="ECO:0007669"/>
    <property type="project" value="InterPro"/>
</dbReference>
<keyword evidence="2" id="KW-0547">Nucleotide-binding</keyword>
<dbReference type="GO" id="GO:0030983">
    <property type="term" value="F:mismatched DNA binding"/>
    <property type="evidence" value="ECO:0007669"/>
    <property type="project" value="InterPro"/>
</dbReference>
<dbReference type="Gene3D" id="3.40.50.300">
    <property type="entry name" value="P-loop containing nucleotide triphosphate hydrolases"/>
    <property type="match status" value="1"/>
</dbReference>
<keyword evidence="6" id="KW-0175">Coiled coil</keyword>
<comment type="caution">
    <text evidence="8">The sequence shown here is derived from an EMBL/GenBank/DDBJ whole genome shotgun (WGS) entry which is preliminary data.</text>
</comment>
<comment type="similarity">
    <text evidence="1">Belongs to the DNA mismatch repair MutS family.</text>
</comment>
<organism evidence="8">
    <name type="scientific">marine sediment metagenome</name>
    <dbReference type="NCBI Taxonomy" id="412755"/>
    <lineage>
        <taxon>unclassified sequences</taxon>
        <taxon>metagenomes</taxon>
        <taxon>ecological metagenomes</taxon>
    </lineage>
</organism>
<dbReference type="EMBL" id="LAZR01001678">
    <property type="protein sequence ID" value="KKN40928.1"/>
    <property type="molecule type" value="Genomic_DNA"/>
</dbReference>
<dbReference type="Gene3D" id="1.10.1420.10">
    <property type="match status" value="2"/>
</dbReference>
<dbReference type="Pfam" id="PF05188">
    <property type="entry name" value="MutS_II"/>
    <property type="match status" value="1"/>
</dbReference>
<name>A0A0F9THI9_9ZZZZ</name>
<dbReference type="GO" id="GO:0006298">
    <property type="term" value="P:mismatch repair"/>
    <property type="evidence" value="ECO:0007669"/>
    <property type="project" value="InterPro"/>
</dbReference>
<feature type="coiled-coil region" evidence="6">
    <location>
        <begin position="392"/>
        <end position="426"/>
    </location>
</feature>
<evidence type="ECO:0000256" key="3">
    <source>
        <dbReference type="ARBA" id="ARBA00022840"/>
    </source>
</evidence>
<dbReference type="SUPFAM" id="SSF53150">
    <property type="entry name" value="DNA repair protein MutS, domain II"/>
    <property type="match status" value="1"/>
</dbReference>
<dbReference type="SMART" id="SM00534">
    <property type="entry name" value="MUTSac"/>
    <property type="match status" value="1"/>
</dbReference>
<dbReference type="InterPro" id="IPR017261">
    <property type="entry name" value="DNA_mismatch_repair_MutS/MSH"/>
</dbReference>